<gene>
    <name evidence="1" type="ORF">A2215_03740</name>
</gene>
<dbReference type="EMBL" id="MEZY01000051">
    <property type="protein sequence ID" value="OGD62317.1"/>
    <property type="molecule type" value="Genomic_DNA"/>
</dbReference>
<dbReference type="AlphaFoldDB" id="A0A1F5E4I6"/>
<protein>
    <submittedName>
        <fullName evidence="1">Uncharacterized protein</fullName>
    </submittedName>
</protein>
<name>A0A1F5E4I6_9BACT</name>
<comment type="caution">
    <text evidence="1">The sequence shown here is derived from an EMBL/GenBank/DDBJ whole genome shotgun (WGS) entry which is preliminary data.</text>
</comment>
<dbReference type="Proteomes" id="UP000178583">
    <property type="component" value="Unassembled WGS sequence"/>
</dbReference>
<sequence>MAETAAVDISRVVVPVGAEVCVTQAEVTFLTGEVWTTNDLHELARRLRDAVEHPAGREPLLNLDFRRSGYHRIRYALRVPGDDLKHWLEVTWPESRKWGALCDFDLSGEPECFYGREYLADALWADLTVDGQKLADFFSRLGSGMVGKGYIKRYSAPVGLHAYDDLVGLTFAPAHGIMGQGPIRLIRDRSYGDLYRRLAVADGGIGGRDDQVGNHERYSRSNGP</sequence>
<dbReference type="STRING" id="1797472.A2215_03740"/>
<accession>A0A1F5E4I6</accession>
<evidence type="ECO:0000313" key="1">
    <source>
        <dbReference type="EMBL" id="OGD62317.1"/>
    </source>
</evidence>
<reference evidence="1 2" key="1">
    <citation type="journal article" date="2016" name="Nat. Commun.">
        <title>Thousands of microbial genomes shed light on interconnected biogeochemical processes in an aquifer system.</title>
        <authorList>
            <person name="Anantharaman K."/>
            <person name="Brown C.T."/>
            <person name="Hug L.A."/>
            <person name="Sharon I."/>
            <person name="Castelle C.J."/>
            <person name="Probst A.J."/>
            <person name="Thomas B.C."/>
            <person name="Singh A."/>
            <person name="Wilkins M.J."/>
            <person name="Karaoz U."/>
            <person name="Brodie E.L."/>
            <person name="Williams K.H."/>
            <person name="Hubbard S.S."/>
            <person name="Banfield J.F."/>
        </authorList>
    </citation>
    <scope>NUCLEOTIDE SEQUENCE [LARGE SCALE GENOMIC DNA]</scope>
</reference>
<proteinExistence type="predicted"/>
<organism evidence="1 2">
    <name type="scientific">Candidatus Berkelbacteria bacterium RIFOXYA2_FULL_43_10</name>
    <dbReference type="NCBI Taxonomy" id="1797472"/>
    <lineage>
        <taxon>Bacteria</taxon>
        <taxon>Candidatus Berkelbacteria</taxon>
    </lineage>
</organism>
<evidence type="ECO:0000313" key="2">
    <source>
        <dbReference type="Proteomes" id="UP000178583"/>
    </source>
</evidence>